<evidence type="ECO:0000256" key="1">
    <source>
        <dbReference type="ARBA" id="ARBA00004496"/>
    </source>
</evidence>
<dbReference type="Pfam" id="PF00288">
    <property type="entry name" value="GHMP_kinases_N"/>
    <property type="match status" value="1"/>
</dbReference>
<protein>
    <recommendedName>
        <fullName evidence="3">mevalonate kinase</fullName>
        <ecNumber evidence="3">2.7.1.36</ecNumber>
    </recommendedName>
</protein>
<keyword evidence="5" id="KW-0444">Lipid biosynthesis</keyword>
<comment type="similarity">
    <text evidence="2">Belongs to the GHMP kinase family. Mevalonate kinase subfamily.</text>
</comment>
<proteinExistence type="inferred from homology"/>
<evidence type="ECO:0000256" key="3">
    <source>
        <dbReference type="ARBA" id="ARBA00012103"/>
    </source>
</evidence>
<evidence type="ECO:0000256" key="8">
    <source>
        <dbReference type="ARBA" id="ARBA00022777"/>
    </source>
</evidence>
<dbReference type="Pfam" id="PF08544">
    <property type="entry name" value="GHMP_kinases_C"/>
    <property type="match status" value="1"/>
</dbReference>
<dbReference type="InterPro" id="IPR006203">
    <property type="entry name" value="GHMP_knse_ATP-bd_CS"/>
</dbReference>
<dbReference type="PANTHER" id="PTHR43290">
    <property type="entry name" value="MEVALONATE KINASE"/>
    <property type="match status" value="1"/>
</dbReference>
<dbReference type="InterPro" id="IPR006205">
    <property type="entry name" value="Mev_gal_kin"/>
</dbReference>
<dbReference type="Gene3D" id="3.30.230.10">
    <property type="match status" value="1"/>
</dbReference>
<evidence type="ECO:0000313" key="17">
    <source>
        <dbReference type="Proteomes" id="UP000255277"/>
    </source>
</evidence>
<evidence type="ECO:0000259" key="14">
    <source>
        <dbReference type="Pfam" id="PF08544"/>
    </source>
</evidence>
<evidence type="ECO:0000259" key="13">
    <source>
        <dbReference type="Pfam" id="PF00288"/>
    </source>
</evidence>
<keyword evidence="18" id="KW-1185">Reference proteome</keyword>
<dbReference type="InterPro" id="IPR020568">
    <property type="entry name" value="Ribosomal_Su5_D2-typ_SF"/>
</dbReference>
<name>A0A0D0SIV1_STAGA</name>
<keyword evidence="10" id="KW-0460">Magnesium</keyword>
<organism evidence="16 17">
    <name type="scientific">Staphylococcus gallinarum</name>
    <dbReference type="NCBI Taxonomy" id="1293"/>
    <lineage>
        <taxon>Bacteria</taxon>
        <taxon>Bacillati</taxon>
        <taxon>Bacillota</taxon>
        <taxon>Bacilli</taxon>
        <taxon>Bacillales</taxon>
        <taxon>Staphylococcaceae</taxon>
        <taxon>Staphylococcus</taxon>
    </lineage>
</organism>
<keyword evidence="11" id="KW-0443">Lipid metabolism</keyword>
<keyword evidence="9" id="KW-0067">ATP-binding</keyword>
<dbReference type="SUPFAM" id="SSF54211">
    <property type="entry name" value="Ribosomal protein S5 domain 2-like"/>
    <property type="match status" value="1"/>
</dbReference>
<accession>A0A0D0SIV1</accession>
<evidence type="ECO:0000256" key="7">
    <source>
        <dbReference type="ARBA" id="ARBA00022741"/>
    </source>
</evidence>
<dbReference type="NCBIfam" id="TIGR00549">
    <property type="entry name" value="mevalon_kin"/>
    <property type="match status" value="1"/>
</dbReference>
<evidence type="ECO:0000256" key="2">
    <source>
        <dbReference type="ARBA" id="ARBA00006495"/>
    </source>
</evidence>
<feature type="domain" description="GHMP kinase C-terminal" evidence="14">
    <location>
        <begin position="218"/>
        <end position="290"/>
    </location>
</feature>
<dbReference type="PRINTS" id="PR00959">
    <property type="entry name" value="MEVGALKINASE"/>
</dbReference>
<evidence type="ECO:0000256" key="9">
    <source>
        <dbReference type="ARBA" id="ARBA00022840"/>
    </source>
</evidence>
<dbReference type="OrthoDB" id="9764892at2"/>
<dbReference type="PANTHER" id="PTHR43290:SF2">
    <property type="entry name" value="MEVALONATE KINASE"/>
    <property type="match status" value="1"/>
</dbReference>
<dbReference type="GO" id="GO:0004496">
    <property type="term" value="F:mevalonate kinase activity"/>
    <property type="evidence" value="ECO:0007669"/>
    <property type="project" value="UniProtKB-EC"/>
</dbReference>
<dbReference type="SUPFAM" id="SSF55060">
    <property type="entry name" value="GHMP Kinase, C-terminal domain"/>
    <property type="match status" value="1"/>
</dbReference>
<keyword evidence="6" id="KW-0808">Transferase</keyword>
<evidence type="ECO:0000256" key="6">
    <source>
        <dbReference type="ARBA" id="ARBA00022679"/>
    </source>
</evidence>
<dbReference type="EMBL" id="UHDK01000001">
    <property type="protein sequence ID" value="SUM31752.1"/>
    <property type="molecule type" value="Genomic_DNA"/>
</dbReference>
<dbReference type="UniPathway" id="UPA00057">
    <property type="reaction ID" value="UER00098"/>
</dbReference>
<dbReference type="EMBL" id="BKAX01000001">
    <property type="protein sequence ID" value="GEQ04315.1"/>
    <property type="molecule type" value="Genomic_DNA"/>
</dbReference>
<evidence type="ECO:0000256" key="4">
    <source>
        <dbReference type="ARBA" id="ARBA00022490"/>
    </source>
</evidence>
<dbReference type="InterPro" id="IPR013750">
    <property type="entry name" value="GHMP_kinase_C_dom"/>
</dbReference>
<reference evidence="16 17" key="1">
    <citation type="submission" date="2018-06" db="EMBL/GenBank/DDBJ databases">
        <authorList>
            <consortium name="Pathogen Informatics"/>
            <person name="Doyle S."/>
        </authorList>
    </citation>
    <scope>NUCLEOTIDE SEQUENCE [LARGE SCALE GENOMIC DNA]</scope>
    <source>
        <strain evidence="16 17">NCTC12195</strain>
    </source>
</reference>
<keyword evidence="4" id="KW-0963">Cytoplasm</keyword>
<evidence type="ECO:0000313" key="18">
    <source>
        <dbReference type="Proteomes" id="UP000321057"/>
    </source>
</evidence>
<evidence type="ECO:0000256" key="10">
    <source>
        <dbReference type="ARBA" id="ARBA00022842"/>
    </source>
</evidence>
<dbReference type="InterPro" id="IPR036554">
    <property type="entry name" value="GHMP_kinase_C_sf"/>
</dbReference>
<dbReference type="EC" id="2.7.1.36" evidence="3"/>
<dbReference type="GO" id="GO:0005829">
    <property type="term" value="C:cytosol"/>
    <property type="evidence" value="ECO:0007669"/>
    <property type="project" value="TreeGrafter"/>
</dbReference>
<keyword evidence="8 16" id="KW-0418">Kinase</keyword>
<dbReference type="STRING" id="1293.SH09_02655"/>
<dbReference type="Proteomes" id="UP000321057">
    <property type="component" value="Unassembled WGS sequence"/>
</dbReference>
<dbReference type="Gene3D" id="3.30.70.890">
    <property type="entry name" value="GHMP kinase, C-terminal domain"/>
    <property type="match status" value="1"/>
</dbReference>
<keyword evidence="7" id="KW-0547">Nucleotide-binding</keyword>
<dbReference type="Proteomes" id="UP000255277">
    <property type="component" value="Unassembled WGS sequence"/>
</dbReference>
<evidence type="ECO:0000256" key="12">
    <source>
        <dbReference type="ARBA" id="ARBA00029438"/>
    </source>
</evidence>
<dbReference type="InterPro" id="IPR014721">
    <property type="entry name" value="Ribsml_uS5_D2-typ_fold_subgr"/>
</dbReference>
<comment type="pathway">
    <text evidence="12">Isoprenoid biosynthesis; isopentenyl diphosphate biosynthesis via mevalonate pathway; isopentenyl diphosphate from (R)-mevalonate: step 1/3.</text>
</comment>
<dbReference type="InterPro" id="IPR006204">
    <property type="entry name" value="GHMP_kinase_N_dom"/>
</dbReference>
<evidence type="ECO:0000256" key="11">
    <source>
        <dbReference type="ARBA" id="ARBA00023098"/>
    </source>
</evidence>
<evidence type="ECO:0000313" key="15">
    <source>
        <dbReference type="EMBL" id="GEQ04315.1"/>
    </source>
</evidence>
<evidence type="ECO:0000256" key="5">
    <source>
        <dbReference type="ARBA" id="ARBA00022516"/>
    </source>
</evidence>
<reference evidence="15 18" key="2">
    <citation type="submission" date="2019-07" db="EMBL/GenBank/DDBJ databases">
        <title>Whole genome shotgun sequence of Staphylococcus gallinarum NBRC 109767.</title>
        <authorList>
            <person name="Hosoyama A."/>
            <person name="Uohara A."/>
            <person name="Ohji S."/>
            <person name="Ichikawa N."/>
        </authorList>
    </citation>
    <scope>NUCLEOTIDE SEQUENCE [LARGE SCALE GENOMIC DNA]</scope>
    <source>
        <strain evidence="15 18">NBRC 109767</strain>
    </source>
</reference>
<dbReference type="PROSITE" id="PS00627">
    <property type="entry name" value="GHMP_KINASES_ATP"/>
    <property type="match status" value="1"/>
</dbReference>
<gene>
    <name evidence="16" type="ORF">NCTC12195_01188</name>
    <name evidence="15" type="ORF">SGA02_01430</name>
</gene>
<dbReference type="AlphaFoldDB" id="A0A0D0SIV1"/>
<dbReference type="GO" id="GO:0019287">
    <property type="term" value="P:isopentenyl diphosphate biosynthetic process, mevalonate pathway"/>
    <property type="evidence" value="ECO:0007669"/>
    <property type="project" value="UniProtKB-UniPathway"/>
</dbReference>
<feature type="domain" description="GHMP kinase N-terminal" evidence="13">
    <location>
        <begin position="68"/>
        <end position="147"/>
    </location>
</feature>
<dbReference type="GO" id="GO:0005524">
    <property type="term" value="F:ATP binding"/>
    <property type="evidence" value="ECO:0007669"/>
    <property type="project" value="UniProtKB-KW"/>
</dbReference>
<comment type="subcellular location">
    <subcellularLocation>
        <location evidence="1">Cytoplasm</location>
    </subcellularLocation>
</comment>
<dbReference type="RefSeq" id="WP_042738074.1">
    <property type="nucleotide sequence ID" value="NZ_BKAX01000001.1"/>
</dbReference>
<evidence type="ECO:0000313" key="16">
    <source>
        <dbReference type="EMBL" id="SUM31752.1"/>
    </source>
</evidence>
<sequence>MAQHGYGEANGKVILIGEHAVTFGEPAIAIPFTTGKVRATIEALSDTETSYIKSDVYDGALIYAPEHLKAVIRRFIDLYQIDNPIKVTIDTNLPASRGLGSSAAMAVAFVRASFDYLNKPLSDEQLIEEANWAERIAHGKPSGIDTQTIVSNKPVWFQKGEVQNLKPLELKGYMVVIDTGVRGSTKQAVEDVHNLWKEDAAYLQYVEHIGQLVFEASDAINHRNFEQLASIFNLCQENLRTLTVSHDKIEALLEASKNEGAIAGKLTGGGRGGSMIVLATTIEIAERIAKTAEALGAHHTWIEYLGG</sequence>